<reference evidence="3" key="1">
    <citation type="journal article" date="2019" name="Int. J. Syst. Evol. Microbiol.">
        <title>The Global Catalogue of Microorganisms (GCM) 10K type strain sequencing project: providing services to taxonomists for standard genome sequencing and annotation.</title>
        <authorList>
            <consortium name="The Broad Institute Genomics Platform"/>
            <consortium name="The Broad Institute Genome Sequencing Center for Infectious Disease"/>
            <person name="Wu L."/>
            <person name="Ma J."/>
        </authorList>
    </citation>
    <scope>NUCLEOTIDE SEQUENCE [LARGE SCALE GENOMIC DNA]</scope>
    <source>
        <strain evidence="3">KCTC 23984</strain>
    </source>
</reference>
<evidence type="ECO:0000313" key="2">
    <source>
        <dbReference type="EMBL" id="MFD3000129.1"/>
    </source>
</evidence>
<keyword evidence="3" id="KW-1185">Reference proteome</keyword>
<dbReference type="SUPFAM" id="SSF49344">
    <property type="entry name" value="CBD9-like"/>
    <property type="match status" value="1"/>
</dbReference>
<sequence>MTKIKASFIAAIDRHSSLTDISDSLDRLEKHTIGHHLWPASAAKPDVKFSIAHHSDCIFLKYYVTESTLRAVCLQPNDPVYQDSCVEFFISFEGDEGYYNLEFNCIGTCLMGYGADRHNRQLLPADVITRIKHLAVIQSASPSSASVLFSWQLTLMIPTEVFSSISSLQGASAKANFYKCGDELPEPHFLAWSEIEAPAPDFHLPEFFGQLDFE</sequence>
<accession>A0ABW6BTI0</accession>
<evidence type="ECO:0000313" key="3">
    <source>
        <dbReference type="Proteomes" id="UP001597641"/>
    </source>
</evidence>
<dbReference type="InterPro" id="IPR010502">
    <property type="entry name" value="Carb-bd_dom_fam9"/>
</dbReference>
<proteinExistence type="predicted"/>
<gene>
    <name evidence="2" type="ORF">ACFS7Z_07140</name>
</gene>
<evidence type="ECO:0000259" key="1">
    <source>
        <dbReference type="Pfam" id="PF16011"/>
    </source>
</evidence>
<name>A0ABW6BTI0_9BACT</name>
<dbReference type="Proteomes" id="UP001597641">
    <property type="component" value="Unassembled WGS sequence"/>
</dbReference>
<protein>
    <submittedName>
        <fullName evidence="2">Carbohydrate-binding family 9-like protein</fullName>
    </submittedName>
</protein>
<dbReference type="RefSeq" id="WP_377482803.1">
    <property type="nucleotide sequence ID" value="NZ_JBHUOX010000004.1"/>
</dbReference>
<dbReference type="EMBL" id="JBHUOX010000004">
    <property type="protein sequence ID" value="MFD3000129.1"/>
    <property type="molecule type" value="Genomic_DNA"/>
</dbReference>
<dbReference type="CDD" id="cd09620">
    <property type="entry name" value="CBM9_like_3"/>
    <property type="match status" value="1"/>
</dbReference>
<dbReference type="Pfam" id="PF16011">
    <property type="entry name" value="CBM9_2"/>
    <property type="match status" value="1"/>
</dbReference>
<feature type="domain" description="Carbohydrate-binding" evidence="1">
    <location>
        <begin position="26"/>
        <end position="213"/>
    </location>
</feature>
<dbReference type="Gene3D" id="2.60.40.1190">
    <property type="match status" value="1"/>
</dbReference>
<comment type="caution">
    <text evidence="2">The sequence shown here is derived from an EMBL/GenBank/DDBJ whole genome shotgun (WGS) entry which is preliminary data.</text>
</comment>
<organism evidence="2 3">
    <name type="scientific">Pontibacter toksunensis</name>
    <dbReference type="NCBI Taxonomy" id="1332631"/>
    <lineage>
        <taxon>Bacteria</taxon>
        <taxon>Pseudomonadati</taxon>
        <taxon>Bacteroidota</taxon>
        <taxon>Cytophagia</taxon>
        <taxon>Cytophagales</taxon>
        <taxon>Hymenobacteraceae</taxon>
        <taxon>Pontibacter</taxon>
    </lineage>
</organism>